<sequence>MSLTKLAIIIALAWFSCRLVLSPRDLALRALVACLFFRLFAAPSTVAWLREITGGVLTPSLGKLVMNVALNASWCFLLLFFLFAAAGSTARAWREAALMLATSAGMALAVLLTPDADSAFPTRGALPVVFSAPTVAAFYLVGSAYIAYATGSAAIWAWRYATESGRRTRVGLQIAAIGLGVEAMTAVVRAVIVIIRWTGGTVPLSVAHAVDRLVPTAVLVFVVGVCWAGLSARFSEFRVWNRHRRIYHQLYPLWARLHDAFPADALDRHPNSQWLDRLSPLRMHRRFWRRLIEIRDGMVQLGPHLADAGYDAERPAHQQTAVLEEALQRQHDGVRPRGRSAVLIAAPARPDLCADIEQLLALAHALPSKPSAHQPR</sequence>
<evidence type="ECO:0000313" key="3">
    <source>
        <dbReference type="EMBL" id="RKT86393.1"/>
    </source>
</evidence>
<reference evidence="3 6" key="2">
    <citation type="submission" date="2018-10" db="EMBL/GenBank/DDBJ databases">
        <title>Sequencing the genomes of 1000 actinobacteria strains.</title>
        <authorList>
            <person name="Klenk H.-P."/>
        </authorList>
    </citation>
    <scope>NUCLEOTIDE SEQUENCE [LARGE SCALE GENOMIC DNA]</scope>
    <source>
        <strain evidence="3 6">DSM 45119</strain>
    </source>
</reference>
<feature type="transmembrane region" description="Helical" evidence="1">
    <location>
        <begin position="96"/>
        <end position="116"/>
    </location>
</feature>
<dbReference type="Proteomes" id="UP000270697">
    <property type="component" value="Unassembled WGS sequence"/>
</dbReference>
<dbReference type="EMBL" id="RBXX01000002">
    <property type="protein sequence ID" value="RKT86393.1"/>
    <property type="molecule type" value="Genomic_DNA"/>
</dbReference>
<dbReference type="OrthoDB" id="3675041at2"/>
<evidence type="ECO:0000313" key="6">
    <source>
        <dbReference type="Proteomes" id="UP000270697"/>
    </source>
</evidence>
<dbReference type="Proteomes" id="UP000199398">
    <property type="component" value="Unassembled WGS sequence"/>
</dbReference>
<dbReference type="Pfam" id="PF20182">
    <property type="entry name" value="DUF6545"/>
    <property type="match status" value="1"/>
</dbReference>
<dbReference type="InterPro" id="IPR046675">
    <property type="entry name" value="DUF6545"/>
</dbReference>
<feature type="transmembrane region" description="Helical" evidence="1">
    <location>
        <begin position="28"/>
        <end position="49"/>
    </location>
</feature>
<feature type="transmembrane region" description="Helical" evidence="1">
    <location>
        <begin position="64"/>
        <end position="84"/>
    </location>
</feature>
<name>A0A1I5AWW5_9PSEU</name>
<protein>
    <recommendedName>
        <fullName evidence="2">DUF6545 domain-containing protein</fullName>
    </recommendedName>
</protein>
<organism evidence="4 5">
    <name type="scientific">Saccharopolyspora antimicrobica</name>
    <dbReference type="NCBI Taxonomy" id="455193"/>
    <lineage>
        <taxon>Bacteria</taxon>
        <taxon>Bacillati</taxon>
        <taxon>Actinomycetota</taxon>
        <taxon>Actinomycetes</taxon>
        <taxon>Pseudonocardiales</taxon>
        <taxon>Pseudonocardiaceae</taxon>
        <taxon>Saccharopolyspora</taxon>
    </lineage>
</organism>
<evidence type="ECO:0000259" key="2">
    <source>
        <dbReference type="Pfam" id="PF20182"/>
    </source>
</evidence>
<evidence type="ECO:0000313" key="5">
    <source>
        <dbReference type="Proteomes" id="UP000199398"/>
    </source>
</evidence>
<keyword evidence="1" id="KW-1133">Transmembrane helix</keyword>
<keyword evidence="1" id="KW-0812">Transmembrane</keyword>
<gene>
    <name evidence="3" type="ORF">ATL45_4760</name>
    <name evidence="4" type="ORF">SAMN05421805_10634</name>
</gene>
<feature type="domain" description="DUF6545" evidence="2">
    <location>
        <begin position="240"/>
        <end position="367"/>
    </location>
</feature>
<evidence type="ECO:0000313" key="4">
    <source>
        <dbReference type="EMBL" id="SFN66943.1"/>
    </source>
</evidence>
<dbReference type="AlphaFoldDB" id="A0A1I5AWW5"/>
<proteinExistence type="predicted"/>
<keyword evidence="6" id="KW-1185">Reference proteome</keyword>
<feature type="transmembrane region" description="Helical" evidence="1">
    <location>
        <begin position="217"/>
        <end position="235"/>
    </location>
</feature>
<feature type="transmembrane region" description="Helical" evidence="1">
    <location>
        <begin position="170"/>
        <end position="197"/>
    </location>
</feature>
<dbReference type="STRING" id="455193.SAMN05421805_10634"/>
<keyword evidence="1" id="KW-0472">Membrane</keyword>
<dbReference type="InterPro" id="IPR050039">
    <property type="entry name" value="MAB_1171c-like"/>
</dbReference>
<reference evidence="4 5" key="1">
    <citation type="submission" date="2016-10" db="EMBL/GenBank/DDBJ databases">
        <authorList>
            <person name="de Groot N.N."/>
        </authorList>
    </citation>
    <scope>NUCLEOTIDE SEQUENCE [LARGE SCALE GENOMIC DNA]</scope>
    <source>
        <strain evidence="4 5">CPCC 201259</strain>
    </source>
</reference>
<accession>A0A1I5AWW5</accession>
<dbReference type="RefSeq" id="WP_093153622.1">
    <property type="nucleotide sequence ID" value="NZ_FOUP01000006.1"/>
</dbReference>
<dbReference type="NCBIfam" id="NF042915">
    <property type="entry name" value="MAB_1171c_fam"/>
    <property type="match status" value="1"/>
</dbReference>
<dbReference type="EMBL" id="FOUP01000006">
    <property type="protein sequence ID" value="SFN66943.1"/>
    <property type="molecule type" value="Genomic_DNA"/>
</dbReference>
<dbReference type="PROSITE" id="PS51257">
    <property type="entry name" value="PROKAR_LIPOPROTEIN"/>
    <property type="match status" value="1"/>
</dbReference>
<feature type="transmembrane region" description="Helical" evidence="1">
    <location>
        <begin position="136"/>
        <end position="158"/>
    </location>
</feature>
<evidence type="ECO:0000256" key="1">
    <source>
        <dbReference type="SAM" id="Phobius"/>
    </source>
</evidence>